<dbReference type="Pfam" id="PF00005">
    <property type="entry name" value="ABC_tran"/>
    <property type="match status" value="1"/>
</dbReference>
<dbReference type="RefSeq" id="WP_081802299.1">
    <property type="nucleotide sequence ID" value="NZ_AXCW01000024.1"/>
</dbReference>
<protein>
    <submittedName>
        <fullName evidence="6">Multidrug ABC transporter ATPase</fullName>
    </submittedName>
</protein>
<keyword evidence="2" id="KW-0813">Transport</keyword>
<keyword evidence="4" id="KW-0067">ATP-binding</keyword>
<dbReference type="InterPro" id="IPR027417">
    <property type="entry name" value="P-loop_NTPase"/>
</dbReference>
<comment type="caution">
    <text evidence="6">The sequence shown here is derived from an EMBL/GenBank/DDBJ whole genome shotgun (WGS) entry which is preliminary data.</text>
</comment>
<dbReference type="PANTHER" id="PTHR43335:SF4">
    <property type="entry name" value="ABC TRANSPORTER, ATP-BINDING PROTEIN"/>
    <property type="match status" value="1"/>
</dbReference>
<sequence>MPLATGSVPAVDLPVSEARSVRTADLAVRTEGLTKRFRSGQVAVDGIDVAVPRGAVFGFLGPNGSGKTTTIRMLLGLVRPTSGHAWLLDRPMPASGASVLPRVGVLVEGPAFQPYLSGRRNLARLDANDATADPRTAPRRIDEALERVGMTAAAAKPYRQYSLGMKQRLGLAAALLRPRELLVLDEPTNGLDPQGTREVRVLVRELADAGTTVLVSSHLLSEIEQVCSHIGIMSRGRLLLQGERHEVMGSGTPHVHVTTTPADAPHAGALLEGLGVRHVTVEPATVHATVHGVLDDVEPAVVARTLVGAGVDLLGLEVRRQSLEELFVSLTGEGFDVAR</sequence>
<organism evidence="6 7">
    <name type="scientific">Actinotalea ferrariae CF5-4</name>
    <dbReference type="NCBI Taxonomy" id="948458"/>
    <lineage>
        <taxon>Bacteria</taxon>
        <taxon>Bacillati</taxon>
        <taxon>Actinomycetota</taxon>
        <taxon>Actinomycetes</taxon>
        <taxon>Micrococcales</taxon>
        <taxon>Cellulomonadaceae</taxon>
        <taxon>Actinotalea</taxon>
    </lineage>
</organism>
<evidence type="ECO:0000313" key="6">
    <source>
        <dbReference type="EMBL" id="EYR64585.1"/>
    </source>
</evidence>
<evidence type="ECO:0000313" key="7">
    <source>
        <dbReference type="Proteomes" id="UP000019753"/>
    </source>
</evidence>
<reference evidence="6 7" key="1">
    <citation type="submission" date="2014-01" db="EMBL/GenBank/DDBJ databases">
        <title>Actinotalea ferrariae CF5-4.</title>
        <authorList>
            <person name="Chen F."/>
            <person name="Li Y."/>
            <person name="Wang G."/>
        </authorList>
    </citation>
    <scope>NUCLEOTIDE SEQUENCE [LARGE SCALE GENOMIC DNA]</scope>
    <source>
        <strain evidence="6 7">CF5-4</strain>
    </source>
</reference>
<evidence type="ECO:0000259" key="5">
    <source>
        <dbReference type="PROSITE" id="PS50893"/>
    </source>
</evidence>
<gene>
    <name evidence="6" type="ORF">N866_07990</name>
</gene>
<evidence type="ECO:0000256" key="1">
    <source>
        <dbReference type="ARBA" id="ARBA00005417"/>
    </source>
</evidence>
<dbReference type="SMART" id="SM00382">
    <property type="entry name" value="AAA"/>
    <property type="match status" value="1"/>
</dbReference>
<evidence type="ECO:0000256" key="4">
    <source>
        <dbReference type="ARBA" id="ARBA00022840"/>
    </source>
</evidence>
<dbReference type="InterPro" id="IPR003439">
    <property type="entry name" value="ABC_transporter-like_ATP-bd"/>
</dbReference>
<dbReference type="EMBL" id="AXCW01000024">
    <property type="protein sequence ID" value="EYR64585.1"/>
    <property type="molecule type" value="Genomic_DNA"/>
</dbReference>
<evidence type="ECO:0000256" key="2">
    <source>
        <dbReference type="ARBA" id="ARBA00022448"/>
    </source>
</evidence>
<dbReference type="InterPro" id="IPR017871">
    <property type="entry name" value="ABC_transporter-like_CS"/>
</dbReference>
<dbReference type="GO" id="GO:0005524">
    <property type="term" value="F:ATP binding"/>
    <property type="evidence" value="ECO:0007669"/>
    <property type="project" value="UniProtKB-KW"/>
</dbReference>
<dbReference type="InterPro" id="IPR003593">
    <property type="entry name" value="AAA+_ATPase"/>
</dbReference>
<comment type="similarity">
    <text evidence="1">Belongs to the ABC transporter superfamily.</text>
</comment>
<keyword evidence="3" id="KW-0547">Nucleotide-binding</keyword>
<evidence type="ECO:0000256" key="3">
    <source>
        <dbReference type="ARBA" id="ARBA00022741"/>
    </source>
</evidence>
<dbReference type="PROSITE" id="PS50893">
    <property type="entry name" value="ABC_TRANSPORTER_2"/>
    <property type="match status" value="1"/>
</dbReference>
<keyword evidence="7" id="KW-1185">Reference proteome</keyword>
<dbReference type="PANTHER" id="PTHR43335">
    <property type="entry name" value="ABC TRANSPORTER, ATP-BINDING PROTEIN"/>
    <property type="match status" value="1"/>
</dbReference>
<dbReference type="SUPFAM" id="SSF52540">
    <property type="entry name" value="P-loop containing nucleoside triphosphate hydrolases"/>
    <property type="match status" value="1"/>
</dbReference>
<dbReference type="GO" id="GO:0016887">
    <property type="term" value="F:ATP hydrolysis activity"/>
    <property type="evidence" value="ECO:0007669"/>
    <property type="project" value="InterPro"/>
</dbReference>
<dbReference type="AlphaFoldDB" id="A0A021VX40"/>
<dbReference type="Gene3D" id="3.40.50.300">
    <property type="entry name" value="P-loop containing nucleotide triphosphate hydrolases"/>
    <property type="match status" value="1"/>
</dbReference>
<dbReference type="Proteomes" id="UP000019753">
    <property type="component" value="Unassembled WGS sequence"/>
</dbReference>
<proteinExistence type="inferred from homology"/>
<accession>A0A021VX40</accession>
<dbReference type="OrthoDB" id="9804819at2"/>
<dbReference type="PROSITE" id="PS00211">
    <property type="entry name" value="ABC_TRANSPORTER_1"/>
    <property type="match status" value="1"/>
</dbReference>
<name>A0A021VX40_9CELL</name>
<feature type="domain" description="ABC transporter" evidence="5">
    <location>
        <begin position="28"/>
        <end position="260"/>
    </location>
</feature>